<keyword evidence="4 5" id="KW-0472">Membrane</keyword>
<feature type="transmembrane region" description="Helical" evidence="5">
    <location>
        <begin position="12"/>
        <end position="37"/>
    </location>
</feature>
<dbReference type="GO" id="GO:0015179">
    <property type="term" value="F:L-amino acid transmembrane transporter activity"/>
    <property type="evidence" value="ECO:0007669"/>
    <property type="project" value="TreeGrafter"/>
</dbReference>
<evidence type="ECO:0000313" key="8">
    <source>
        <dbReference type="Proteomes" id="UP000594262"/>
    </source>
</evidence>
<dbReference type="InterPro" id="IPR013057">
    <property type="entry name" value="AA_transpt_TM"/>
</dbReference>
<dbReference type="OrthoDB" id="655540at2759"/>
<accession>A0A7M6DLW8</accession>
<evidence type="ECO:0000256" key="5">
    <source>
        <dbReference type="SAM" id="Phobius"/>
    </source>
</evidence>
<keyword evidence="2 5" id="KW-0812">Transmembrane</keyword>
<feature type="transmembrane region" description="Helical" evidence="5">
    <location>
        <begin position="331"/>
        <end position="348"/>
    </location>
</feature>
<organism evidence="7 8">
    <name type="scientific">Clytia hemisphaerica</name>
    <dbReference type="NCBI Taxonomy" id="252671"/>
    <lineage>
        <taxon>Eukaryota</taxon>
        <taxon>Metazoa</taxon>
        <taxon>Cnidaria</taxon>
        <taxon>Hydrozoa</taxon>
        <taxon>Hydroidolina</taxon>
        <taxon>Leptothecata</taxon>
        <taxon>Obeliida</taxon>
        <taxon>Clytiidae</taxon>
        <taxon>Clytia</taxon>
    </lineage>
</organism>
<dbReference type="AlphaFoldDB" id="A0A7M6DLW8"/>
<feature type="domain" description="Amino acid transporter transmembrane" evidence="6">
    <location>
        <begin position="13"/>
        <end position="403"/>
    </location>
</feature>
<feature type="transmembrane region" description="Helical" evidence="5">
    <location>
        <begin position="165"/>
        <end position="186"/>
    </location>
</feature>
<feature type="transmembrane region" description="Helical" evidence="5">
    <location>
        <begin position="354"/>
        <end position="377"/>
    </location>
</feature>
<evidence type="ECO:0000256" key="4">
    <source>
        <dbReference type="ARBA" id="ARBA00023136"/>
    </source>
</evidence>
<dbReference type="Pfam" id="PF01490">
    <property type="entry name" value="Aa_trans"/>
    <property type="match status" value="1"/>
</dbReference>
<evidence type="ECO:0000256" key="1">
    <source>
        <dbReference type="ARBA" id="ARBA00004141"/>
    </source>
</evidence>
<dbReference type="RefSeq" id="XP_066936493.1">
    <property type="nucleotide sequence ID" value="XM_067080392.1"/>
</dbReference>
<feature type="transmembrane region" description="Helical" evidence="5">
    <location>
        <begin position="284"/>
        <end position="310"/>
    </location>
</feature>
<feature type="transmembrane region" description="Helical" evidence="5">
    <location>
        <begin position="206"/>
        <end position="227"/>
    </location>
</feature>
<feature type="transmembrane region" description="Helical" evidence="5">
    <location>
        <begin position="141"/>
        <end position="158"/>
    </location>
</feature>
<evidence type="ECO:0000256" key="2">
    <source>
        <dbReference type="ARBA" id="ARBA00022692"/>
    </source>
</evidence>
<feature type="transmembrane region" description="Helical" evidence="5">
    <location>
        <begin position="239"/>
        <end position="262"/>
    </location>
</feature>
<proteinExistence type="predicted"/>
<keyword evidence="8" id="KW-1185">Reference proteome</keyword>
<feature type="transmembrane region" description="Helical" evidence="5">
    <location>
        <begin position="389"/>
        <end position="408"/>
    </location>
</feature>
<evidence type="ECO:0000259" key="6">
    <source>
        <dbReference type="Pfam" id="PF01490"/>
    </source>
</evidence>
<dbReference type="PANTHER" id="PTHR22950">
    <property type="entry name" value="AMINO ACID TRANSPORTER"/>
    <property type="match status" value="1"/>
</dbReference>
<dbReference type="Proteomes" id="UP000594262">
    <property type="component" value="Unplaced"/>
</dbReference>
<comment type="subcellular location">
    <subcellularLocation>
        <location evidence="1">Membrane</location>
        <topology evidence="1">Multi-pass membrane protein</topology>
    </subcellularLocation>
</comment>
<dbReference type="GeneID" id="136824215"/>
<reference evidence="7" key="1">
    <citation type="submission" date="2021-01" db="UniProtKB">
        <authorList>
            <consortium name="EnsemblMetazoa"/>
        </authorList>
    </citation>
    <scope>IDENTIFICATION</scope>
</reference>
<dbReference type="GO" id="GO:0005774">
    <property type="term" value="C:vacuolar membrane"/>
    <property type="evidence" value="ECO:0007669"/>
    <property type="project" value="TreeGrafter"/>
</dbReference>
<evidence type="ECO:0000313" key="7">
    <source>
        <dbReference type="EnsemblMetazoa" id="CLYHEMP015450.1"/>
    </source>
</evidence>
<feature type="transmembrane region" description="Helical" evidence="5">
    <location>
        <begin position="100"/>
        <end position="121"/>
    </location>
</feature>
<sequence>MDAEEMPFPRLNGISVVTGTCFVVGEVVGAGIVALPYTMKLVSWWGIPLFFLGAFIMSLCGVLLSHSYVLAFRDVKNREEIRDPYPQIAEKAYGKPAKHCIIIMLNLSLLFVCVVFLLLLGEIFSEFAPIHGLSHRNQMRIWFVVSSFVLIPLTMFGTPKDFWGIGLLASICSAIAGVMICLNLAITSSRYGYTVPHRYRINPETALAVFGTISFTFGGNAIFPTIQNDLREPHKFPRAVVFGYCVVLVLYTGVSIGAFLVFDTRIEEDLLTSFARSEIHDKCIYFRVYTMLAQISICGHLLAAFVIIINPVNQQVEYILKSPVEFCWQRVVLRTICVMVILITAVAIPNFGPVLSLLGGSFFTLLSVVFPIIFYNKLKEGQLALWKKFGLLAIMCITVSSAIGNFYVESKNIFKVIKGSYET</sequence>
<feature type="transmembrane region" description="Helical" evidence="5">
    <location>
        <begin position="49"/>
        <end position="72"/>
    </location>
</feature>
<keyword evidence="3 5" id="KW-1133">Transmembrane helix</keyword>
<dbReference type="PANTHER" id="PTHR22950:SF703">
    <property type="entry name" value="AMINO ACID TRANSPORTER TRANSMEMBRANE DOMAIN-CONTAINING PROTEIN"/>
    <property type="match status" value="1"/>
</dbReference>
<dbReference type="Gene3D" id="1.20.1740.10">
    <property type="entry name" value="Amino acid/polyamine transporter I"/>
    <property type="match status" value="1"/>
</dbReference>
<name>A0A7M6DLW8_9CNID</name>
<protein>
    <recommendedName>
        <fullName evidence="6">Amino acid transporter transmembrane domain-containing protein</fullName>
    </recommendedName>
</protein>
<dbReference type="EnsemblMetazoa" id="CLYHEMT015450.1">
    <property type="protein sequence ID" value="CLYHEMP015450.1"/>
    <property type="gene ID" value="CLYHEMG015450"/>
</dbReference>
<evidence type="ECO:0000256" key="3">
    <source>
        <dbReference type="ARBA" id="ARBA00022989"/>
    </source>
</evidence>